<organism>
    <name type="scientific">Serpula lacrymans var. lacrymans (strain S7.9)</name>
    <name type="common">Dry rot fungus</name>
    <dbReference type="NCBI Taxonomy" id="578457"/>
    <lineage>
        <taxon>Eukaryota</taxon>
        <taxon>Fungi</taxon>
        <taxon>Dikarya</taxon>
        <taxon>Basidiomycota</taxon>
        <taxon>Agaricomycotina</taxon>
        <taxon>Agaricomycetes</taxon>
        <taxon>Agaricomycetidae</taxon>
        <taxon>Boletales</taxon>
        <taxon>Coniophorineae</taxon>
        <taxon>Serpulaceae</taxon>
        <taxon>Serpula</taxon>
    </lineage>
</organism>
<dbReference type="GeneID" id="18815585"/>
<dbReference type="AlphaFoldDB" id="F8P7K7"/>
<dbReference type="Proteomes" id="UP000008064">
    <property type="component" value="Unassembled WGS sequence"/>
</dbReference>
<accession>F8P7K7</accession>
<dbReference type="HOGENOM" id="CLU_2062886_0_0_1"/>
<dbReference type="EMBL" id="GL945439">
    <property type="protein sequence ID" value="EGO21418.1"/>
    <property type="molecule type" value="Genomic_DNA"/>
</dbReference>
<name>F8P7K7_SERL9</name>
<protein>
    <submittedName>
        <fullName evidence="1">Uncharacterized protein</fullName>
    </submittedName>
</protein>
<reference evidence="1" key="1">
    <citation type="submission" date="2011-04" db="EMBL/GenBank/DDBJ databases">
        <title>Evolution of plant cell wall degrading machinery underlies the functional diversity of forest fungi.</title>
        <authorList>
            <consortium name="US DOE Joint Genome Institute (JGI-PGF)"/>
            <person name="Eastwood D.C."/>
            <person name="Floudas D."/>
            <person name="Binder M."/>
            <person name="Majcherczyk A."/>
            <person name="Schneider P."/>
            <person name="Aerts A."/>
            <person name="Asiegbu F.O."/>
            <person name="Baker S.E."/>
            <person name="Barry K."/>
            <person name="Bendiksby M."/>
            <person name="Blumentritt M."/>
            <person name="Coutinho P.M."/>
            <person name="Cullen D."/>
            <person name="Cullen D."/>
            <person name="Gathman A."/>
            <person name="Goodell B."/>
            <person name="Henrissat B."/>
            <person name="Ihrmark K."/>
            <person name="Kauserud H."/>
            <person name="Kohler A."/>
            <person name="LaButti K."/>
            <person name="Lapidus A."/>
            <person name="Lavin J.L."/>
            <person name="Lee Y.-H."/>
            <person name="Lindquist E."/>
            <person name="Lilly W."/>
            <person name="Lucas S."/>
            <person name="Morin E."/>
            <person name="Murat C."/>
            <person name="Oguiza J.A."/>
            <person name="Park J."/>
            <person name="Pisabarro A.G."/>
            <person name="Riley R."/>
            <person name="Rosling A."/>
            <person name="Salamov A."/>
            <person name="Schmidt O."/>
            <person name="Schmutz J."/>
            <person name="Skrede I."/>
            <person name="Stenlid J."/>
            <person name="Wiebenga A."/>
            <person name="Xie X."/>
            <person name="Kues U."/>
            <person name="Hibbett D.S."/>
            <person name="Hoffmeister D."/>
            <person name="Hogberg N."/>
            <person name="Martin F."/>
            <person name="Grigoriev I.V."/>
            <person name="Watkinson S.C."/>
        </authorList>
    </citation>
    <scope>NUCLEOTIDE SEQUENCE</scope>
    <source>
        <strain evidence="1">S7.9</strain>
    </source>
</reference>
<dbReference type="RefSeq" id="XP_007322375.1">
    <property type="nucleotide sequence ID" value="XM_007322313.1"/>
</dbReference>
<evidence type="ECO:0000313" key="1">
    <source>
        <dbReference type="EMBL" id="EGO21418.1"/>
    </source>
</evidence>
<dbReference type="KEGG" id="sla:SERLADRAFT_441766"/>
<sequence>MHYTSFTPTQYLPLDTASLQSGTILDSNHSIASALPFLSLLPLSLPPLPLLTWTGLLHYIGAVDDYPSKTCAFLGERGWEGKKDIIVLDGIKNVAGVMEDWTYAGPVLLLRLTIQAHRK</sequence>
<proteinExistence type="predicted"/>
<dbReference type="OrthoDB" id="441446at2759"/>
<gene>
    <name evidence="1" type="ORF">SERLADRAFT_441766</name>
</gene>